<dbReference type="SUPFAM" id="SSF47616">
    <property type="entry name" value="GST C-terminal domain-like"/>
    <property type="match status" value="1"/>
</dbReference>
<evidence type="ECO:0000313" key="2">
    <source>
        <dbReference type="EMBL" id="NNU14977.1"/>
    </source>
</evidence>
<accession>A0A7Y3W479</accession>
<reference evidence="2 3" key="1">
    <citation type="submission" date="2020-05" db="EMBL/GenBank/DDBJ databases">
        <title>Parvularcula mediterraneae sp. nov., isolated from polypropylene straw from shallow seawater of the seashore of Laganas in Zakynthos island, Greece.</title>
        <authorList>
            <person name="Szabo I."/>
            <person name="Al-Omari J."/>
            <person name="Rado J."/>
            <person name="Szerdahelyi G.S."/>
        </authorList>
    </citation>
    <scope>NUCLEOTIDE SEQUENCE [LARGE SCALE GENOMIC DNA]</scope>
    <source>
        <strain evidence="2 3">ZS-1/3</strain>
    </source>
</reference>
<dbReference type="RefSeq" id="WP_173196073.1">
    <property type="nucleotide sequence ID" value="NZ_JABFCX010000002.1"/>
</dbReference>
<dbReference type="Pfam" id="PF13417">
    <property type="entry name" value="GST_N_3"/>
    <property type="match status" value="1"/>
</dbReference>
<name>A0A7Y3W479_9PROT</name>
<dbReference type="Proteomes" id="UP000536835">
    <property type="component" value="Unassembled WGS sequence"/>
</dbReference>
<dbReference type="Gene3D" id="1.20.1050.10">
    <property type="match status" value="2"/>
</dbReference>
<dbReference type="InterPro" id="IPR036282">
    <property type="entry name" value="Glutathione-S-Trfase_C_sf"/>
</dbReference>
<dbReference type="CDD" id="cd00570">
    <property type="entry name" value="GST_N_family"/>
    <property type="match status" value="1"/>
</dbReference>
<feature type="domain" description="GST N-terminal" evidence="1">
    <location>
        <begin position="11"/>
        <end position="85"/>
    </location>
</feature>
<dbReference type="InterPro" id="IPR036249">
    <property type="entry name" value="Thioredoxin-like_sf"/>
</dbReference>
<dbReference type="EMBL" id="JABFCX010000002">
    <property type="protein sequence ID" value="NNU14977.1"/>
    <property type="molecule type" value="Genomic_DNA"/>
</dbReference>
<protein>
    <submittedName>
        <fullName evidence="2">Glutathione S-transferase</fullName>
    </submittedName>
</protein>
<dbReference type="CDD" id="cd00299">
    <property type="entry name" value="GST_C_family"/>
    <property type="match status" value="1"/>
</dbReference>
<dbReference type="Gene3D" id="3.40.30.10">
    <property type="entry name" value="Glutaredoxin"/>
    <property type="match status" value="1"/>
</dbReference>
<dbReference type="GO" id="GO:0016740">
    <property type="term" value="F:transferase activity"/>
    <property type="evidence" value="ECO:0007669"/>
    <property type="project" value="UniProtKB-KW"/>
</dbReference>
<evidence type="ECO:0000259" key="1">
    <source>
        <dbReference type="Pfam" id="PF13417"/>
    </source>
</evidence>
<dbReference type="InterPro" id="IPR004045">
    <property type="entry name" value="Glutathione_S-Trfase_N"/>
</dbReference>
<dbReference type="AlphaFoldDB" id="A0A7Y3W479"/>
<gene>
    <name evidence="2" type="ORF">HK107_01395</name>
</gene>
<proteinExistence type="predicted"/>
<evidence type="ECO:0000313" key="3">
    <source>
        <dbReference type="Proteomes" id="UP000536835"/>
    </source>
</evidence>
<dbReference type="SUPFAM" id="SSF52833">
    <property type="entry name" value="Thioredoxin-like"/>
    <property type="match status" value="1"/>
</dbReference>
<comment type="caution">
    <text evidence="2">The sequence shown here is derived from an EMBL/GenBank/DDBJ whole genome shotgun (WGS) entry which is preliminary data.</text>
</comment>
<sequence length="372" mass="41121">MSFDPNRPTILYAAPLSLFSGKARAYLRWRGVAFEERLATKEVYKEIIVPRLGYAMIPVIETPEGETIQDTTEIIDHFEALAAGPSVFPEGPRQRLAAHLLELYGDEWLLLPAMHYRWRHNRDFAYREFGSTAAPDASPEEQVEIGKKAATRFEGVVPMLGATPEMAPAIEASYEALLGELEAHFSVNDYCLGGRPSVGDYGLIGPLYAHLYRDPASGEIMKRLAPSVAAWVERMHEPPQPESGDFLAGDEVPETLLPVLRRMMTEQGPCLRELCGAVAAFKGGSPDADIPRALGMQPFTLDAPGVKEATGKRLIFPNGQWLLQRATDWLGSLDGSERASADVFLKQIGGDFVTPELVEAPVRRENFRLVWA</sequence>
<organism evidence="2 3">
    <name type="scientific">Parvularcula mediterranea</name>
    <dbReference type="NCBI Taxonomy" id="2732508"/>
    <lineage>
        <taxon>Bacteria</taxon>
        <taxon>Pseudomonadati</taxon>
        <taxon>Pseudomonadota</taxon>
        <taxon>Alphaproteobacteria</taxon>
        <taxon>Parvularculales</taxon>
        <taxon>Parvularculaceae</taxon>
        <taxon>Parvularcula</taxon>
    </lineage>
</organism>
<keyword evidence="2" id="KW-0808">Transferase</keyword>
<keyword evidence="3" id="KW-1185">Reference proteome</keyword>